<keyword evidence="6" id="KW-0378">Hydrolase</keyword>
<dbReference type="Gene3D" id="2.60.120.200">
    <property type="match status" value="1"/>
</dbReference>
<dbReference type="InterPro" id="IPR036278">
    <property type="entry name" value="Sialidase_sf"/>
</dbReference>
<dbReference type="GO" id="GO:0006689">
    <property type="term" value="P:ganglioside catabolic process"/>
    <property type="evidence" value="ECO:0007669"/>
    <property type="project" value="TreeGrafter"/>
</dbReference>
<feature type="region of interest" description="Disordered" evidence="8">
    <location>
        <begin position="1210"/>
        <end position="1242"/>
    </location>
</feature>
<dbReference type="InterPro" id="IPR036709">
    <property type="entry name" value="Autotransporte_beta_dom_sf"/>
</dbReference>
<evidence type="ECO:0000256" key="2">
    <source>
        <dbReference type="ARBA" id="ARBA00009348"/>
    </source>
</evidence>
<dbReference type="Pfam" id="PF02973">
    <property type="entry name" value="Sialidase"/>
    <property type="match status" value="1"/>
</dbReference>
<evidence type="ECO:0000256" key="6">
    <source>
        <dbReference type="ARBA" id="ARBA00022801"/>
    </source>
</evidence>
<dbReference type="Gene3D" id="2.120.10.10">
    <property type="match status" value="1"/>
</dbReference>
<comment type="similarity">
    <text evidence="2">Belongs to the glycosyl hydrolase 33 family.</text>
</comment>
<evidence type="ECO:0000313" key="11">
    <source>
        <dbReference type="EMBL" id="THA10689.1"/>
    </source>
</evidence>
<dbReference type="SMART" id="SM00869">
    <property type="entry name" value="Autotransporter"/>
    <property type="match status" value="1"/>
</dbReference>
<keyword evidence="4 9" id="KW-0732">Signal</keyword>
<dbReference type="InterPro" id="IPR011040">
    <property type="entry name" value="Sialidase"/>
</dbReference>
<reference evidence="11 12" key="1">
    <citation type="journal article" date="2019" name="Vet. Microbiol.">
        <title>Development of multi locus sequence typing (MLST) of Rodentibacter pneumotropicus.</title>
        <authorList>
            <person name="Adhikary S."/>
            <person name="Bisgaard M."/>
            <person name="Boot R."/>
            <person name="Benga L."/>
            <person name="Nicklas W."/>
            <person name="Christensen H."/>
        </authorList>
    </citation>
    <scope>NUCLEOTIDE SEQUENCE [LARGE SCALE GENOMIC DNA]</scope>
    <source>
        <strain evidence="11 12">Ac84</strain>
    </source>
</reference>
<dbReference type="Gene3D" id="2.40.220.10">
    <property type="entry name" value="Intramolecular Trans-sialidase, Domain 3"/>
    <property type="match status" value="1"/>
</dbReference>
<sequence>MKKSHFLKKTAVSLFVSSVFLSGFSFSASPSSTAILDFSSLENFSQPIDVSEQFNEKGVFGLGSGTLTFRVKPSGGFSTLLGVSDPNSNVRYIAFYVNSRNGNEQYGVELRTDNHTRLIPNSELVTPPIPSSDEFKTITYAFDKANQTIKIYVNGELKKATNQSKFFEDIDGLTSATVGSLKRANYPSNNFVGSIYHARATDDVLSNEAIAALHRDIVEKQKADIAKNAEKIAFFAEKRSAMGAMMSEKYEIFKPGQGGAKSYRIPGLFTTKDGVVIAAIDKRNQHFYDWGNIDLAIRRSLDGGFTWLDDQVVVDLAEQPYPDLGAAESALVIDAVMTQDKNTGKIIMVFDMFPESQALFGMFNNSQASFESEGNGHINVNGKWYRLITDESGARYTVREGGIIYNRDGVAQDYKVITEGDPAQAFQNLGDIIKISTDERVGNIFLRSKRAGHDSGPFNAHYTSYLWMTYSDDNGKTWANPTDITTQVKADWMRFLGTGPGTGIQLKNGNIMIPVYFTNRDNKQSAAVIISSDGGKTWTRSDSPNDAYLDEIGGARYLNTQDYEITESQVIEMNNGDIKMFSRNRSGAVIISTSHDGGMTWDKGARLRESALLDPYSQMSVIHYSKLIDGKEYIVFANPHASSRRNGKAWLGEVQTDGSILWKYNTTIDEGSYSYNSLTELPNGDIGLLYEQVQGSNVQYVRFNLQELLWKDNFIYRDKRNPENQAVSLNSIEQETYYKIGDGEMIKVGEGINPAHLEVREGIATLAQQANAAGEKQAYAAVVVKEKGTLRLMDDEQLNLSNIRLEKGTFDLNGRNFTLAAKVDTEEQGLRAATLNGNIINNSPTPATLTYQLNQQRAIIGTVGDQQGTLNLIYSPIESESQLSFQGNTNLDNVYVKAGTLSYTGNRHQANRLDLSPHSQVEIKNDASFTAHHIHLAENANLILNTDTAIEFSSKVEGAGNLFKTGAGYARVNGELNHEGITDIQSGIFEVNGDINKSAVNIRQNSILAGGGEIKNETTLFEEAVISPSLFITNPQTFRGNTLSFNQLNNQGGKFILTVNNNAENIKDWKHDQVLINDLNSEMDIPIDIHLLGTQQGHSDENKNGRYDADEGISLIQTKNANALQRLKIGQVLSAERSAYLYPLTLVSVESGIANADDNRISENGDSHFTDFRLQNIMIDGNGKQLEPVIRAVKQEEPKVEEATLPIVPTTPKEETPVTPKNPTLPKVETPTMPTQPASRAQVDARVPSYLVSNTALYYQGEQTKNIFWDNVHSENTKGLYAIQSYTHSHYNTDLNFVDYGYHYHTKQHTSLLGGYVAINNNTTLHSAIAYGKQTVEPKAVDGYSQAKYKTASGLLALRHQRERIRFSLGTGYHWHRGDISAFGTKDIAKLKAHQFQLFTDLGYVIPVGQLSLIPTMGLSYQHLSTSINDQMNWRVDSKKYHIFTKQIGSYLSWQGETLRLKAGVFYEHNHTNTLQILISPKGNQGEWFNTGQLGNGMLYKASVEVAITPNLSFGLQLNHRHALSKAKLKQTNISAKLEYKF</sequence>
<dbReference type="InterPro" id="IPR011050">
    <property type="entry name" value="Pectin_lyase_fold/virulence"/>
</dbReference>
<evidence type="ECO:0000256" key="4">
    <source>
        <dbReference type="ARBA" id="ARBA00022729"/>
    </source>
</evidence>
<proteinExistence type="inferred from homology"/>
<dbReference type="InterPro" id="IPR013320">
    <property type="entry name" value="ConA-like_dom_sf"/>
</dbReference>
<dbReference type="RefSeq" id="WP_136123090.1">
    <property type="nucleotide sequence ID" value="NZ_QXNI01000012.1"/>
</dbReference>
<dbReference type="GO" id="GO:0005737">
    <property type="term" value="C:cytoplasm"/>
    <property type="evidence" value="ECO:0007669"/>
    <property type="project" value="TreeGrafter"/>
</dbReference>
<evidence type="ECO:0000256" key="7">
    <source>
        <dbReference type="ARBA" id="ARBA00023295"/>
    </source>
</evidence>
<keyword evidence="7" id="KW-0326">Glycosidase</keyword>
<dbReference type="InterPro" id="IPR023364">
    <property type="entry name" value="Trans_sialidase_dom3"/>
</dbReference>
<evidence type="ECO:0000313" key="12">
    <source>
        <dbReference type="Proteomes" id="UP000306758"/>
    </source>
</evidence>
<dbReference type="GO" id="GO:0004308">
    <property type="term" value="F:exo-alpha-sialidase activity"/>
    <property type="evidence" value="ECO:0007669"/>
    <property type="project" value="UniProtKB-EC"/>
</dbReference>
<evidence type="ECO:0000256" key="9">
    <source>
        <dbReference type="SAM" id="SignalP"/>
    </source>
</evidence>
<evidence type="ECO:0000256" key="5">
    <source>
        <dbReference type="ARBA" id="ARBA00022737"/>
    </source>
</evidence>
<gene>
    <name evidence="11" type="ORF">D3M78_02550</name>
</gene>
<dbReference type="Gene3D" id="2.40.128.130">
    <property type="entry name" value="Autotransporter beta-domain"/>
    <property type="match status" value="1"/>
</dbReference>
<dbReference type="GO" id="GO:0009313">
    <property type="term" value="P:oligosaccharide catabolic process"/>
    <property type="evidence" value="ECO:0007669"/>
    <property type="project" value="TreeGrafter"/>
</dbReference>
<evidence type="ECO:0000256" key="3">
    <source>
        <dbReference type="ARBA" id="ARBA00012733"/>
    </source>
</evidence>
<dbReference type="CDD" id="cd15482">
    <property type="entry name" value="Sialidase_non-viral"/>
    <property type="match status" value="1"/>
</dbReference>
<dbReference type="EC" id="3.2.1.18" evidence="3"/>
<feature type="chain" id="PRO_5020582644" description="exo-alpha-sialidase" evidence="9">
    <location>
        <begin position="28"/>
        <end position="1542"/>
    </location>
</feature>
<dbReference type="SUPFAM" id="SSF49899">
    <property type="entry name" value="Concanavalin A-like lectins/glucanases"/>
    <property type="match status" value="1"/>
</dbReference>
<dbReference type="InterPro" id="IPR005546">
    <property type="entry name" value="Autotransporte_beta"/>
</dbReference>
<protein>
    <recommendedName>
        <fullName evidence="3">exo-alpha-sialidase</fullName>
        <ecNumber evidence="3">3.2.1.18</ecNumber>
    </recommendedName>
</protein>
<dbReference type="InterPro" id="IPR026856">
    <property type="entry name" value="Sialidase_fam"/>
</dbReference>
<dbReference type="SUPFAM" id="SSF51126">
    <property type="entry name" value="Pectin lyase-like"/>
    <property type="match status" value="1"/>
</dbReference>
<evidence type="ECO:0000259" key="10">
    <source>
        <dbReference type="PROSITE" id="PS51208"/>
    </source>
</evidence>
<dbReference type="EMBL" id="QXNI01000012">
    <property type="protein sequence ID" value="THA10689.1"/>
    <property type="molecule type" value="Genomic_DNA"/>
</dbReference>
<dbReference type="GO" id="GO:0016020">
    <property type="term" value="C:membrane"/>
    <property type="evidence" value="ECO:0007669"/>
    <property type="project" value="TreeGrafter"/>
</dbReference>
<dbReference type="PANTHER" id="PTHR10628">
    <property type="entry name" value="SIALIDASE"/>
    <property type="match status" value="1"/>
</dbReference>
<dbReference type="SUPFAM" id="SSF103515">
    <property type="entry name" value="Autotransporter"/>
    <property type="match status" value="1"/>
</dbReference>
<dbReference type="Proteomes" id="UP000306758">
    <property type="component" value="Unassembled WGS sequence"/>
</dbReference>
<dbReference type="InterPro" id="IPR012332">
    <property type="entry name" value="Autotransporter_pectin_lyase_C"/>
</dbReference>
<feature type="domain" description="Autotransporter" evidence="10">
    <location>
        <begin position="1273"/>
        <end position="1542"/>
    </location>
</feature>
<comment type="caution">
    <text evidence="11">The sequence shown here is derived from an EMBL/GenBank/DDBJ whole genome shotgun (WGS) entry which is preliminary data.</text>
</comment>
<dbReference type="SUPFAM" id="SSF50939">
    <property type="entry name" value="Sialidases"/>
    <property type="match status" value="1"/>
</dbReference>
<dbReference type="Gene3D" id="2.160.20.20">
    <property type="match status" value="1"/>
</dbReference>
<keyword evidence="5" id="KW-0677">Repeat</keyword>
<dbReference type="PROSITE" id="PS51208">
    <property type="entry name" value="AUTOTRANSPORTER"/>
    <property type="match status" value="1"/>
</dbReference>
<dbReference type="PANTHER" id="PTHR10628:SF30">
    <property type="entry name" value="EXO-ALPHA-SIALIDASE"/>
    <property type="match status" value="1"/>
</dbReference>
<name>A0A4S2Q2R6_9PAST</name>
<accession>A0A4S2Q2R6</accession>
<dbReference type="InterPro" id="IPR004124">
    <property type="entry name" value="Glyco_hydro_33_N"/>
</dbReference>
<dbReference type="Pfam" id="PF13088">
    <property type="entry name" value="BNR_2"/>
    <property type="match status" value="1"/>
</dbReference>
<evidence type="ECO:0000256" key="8">
    <source>
        <dbReference type="SAM" id="MobiDB-lite"/>
    </source>
</evidence>
<feature type="signal peptide" evidence="9">
    <location>
        <begin position="1"/>
        <end position="27"/>
    </location>
</feature>
<organism evidence="11 12">
    <name type="scientific">Rodentibacter pneumotropicus</name>
    <dbReference type="NCBI Taxonomy" id="758"/>
    <lineage>
        <taxon>Bacteria</taxon>
        <taxon>Pseudomonadati</taxon>
        <taxon>Pseudomonadota</taxon>
        <taxon>Gammaproteobacteria</taxon>
        <taxon>Pasteurellales</taxon>
        <taxon>Pasteurellaceae</taxon>
        <taxon>Rodentibacter</taxon>
    </lineage>
</organism>
<comment type="catalytic activity">
    <reaction evidence="1">
        <text>Hydrolysis of alpha-(2-&gt;3)-, alpha-(2-&gt;6)-, alpha-(2-&gt;8)- glycosidic linkages of terminal sialic acid residues in oligosaccharides, glycoproteins, glycolipids, colominic acid and synthetic substrates.</text>
        <dbReference type="EC" id="3.2.1.18"/>
    </reaction>
</comment>
<evidence type="ECO:0000256" key="1">
    <source>
        <dbReference type="ARBA" id="ARBA00000427"/>
    </source>
</evidence>